<dbReference type="SUPFAM" id="SSF46938">
    <property type="entry name" value="CRAL/TRIO N-terminal domain"/>
    <property type="match status" value="1"/>
</dbReference>
<dbReference type="InterPro" id="IPR036273">
    <property type="entry name" value="CRAL/TRIO_N_dom_sf"/>
</dbReference>
<evidence type="ECO:0000313" key="4">
    <source>
        <dbReference type="EMBL" id="CAE0432659.1"/>
    </source>
</evidence>
<dbReference type="PANTHER" id="PTHR45657:SF1">
    <property type="entry name" value="CRAL-TRIO DOMAIN-CONTAINING PROTEIN YKL091C-RELATED"/>
    <property type="match status" value="1"/>
</dbReference>
<proteinExistence type="predicted"/>
<dbReference type="SMART" id="SM00516">
    <property type="entry name" value="SEC14"/>
    <property type="match status" value="1"/>
</dbReference>
<dbReference type="InterPro" id="IPR051026">
    <property type="entry name" value="PI/PC_transfer"/>
</dbReference>
<dbReference type="SUPFAM" id="SSF52087">
    <property type="entry name" value="CRAL/TRIO domain"/>
    <property type="match status" value="1"/>
</dbReference>
<dbReference type="EMBL" id="HBIN01004241">
    <property type="protein sequence ID" value="CAE0432657.1"/>
    <property type="molecule type" value="Transcribed_RNA"/>
</dbReference>
<dbReference type="PANTHER" id="PTHR45657">
    <property type="entry name" value="CRAL-TRIO DOMAIN-CONTAINING PROTEIN YKL091C-RELATED"/>
    <property type="match status" value="1"/>
</dbReference>
<accession>A0A6S8AB05</accession>
<evidence type="ECO:0000313" key="3">
    <source>
        <dbReference type="EMBL" id="CAE0432658.1"/>
    </source>
</evidence>
<dbReference type="Pfam" id="PF00650">
    <property type="entry name" value="CRAL_TRIO"/>
    <property type="match status" value="1"/>
</dbReference>
<protein>
    <recommendedName>
        <fullName evidence="1">CRAL-TRIO domain-containing protein</fullName>
    </recommendedName>
</protein>
<sequence>MSTEKENVEFQFELTEDEKVKLAEIRKAIEAEEQNDHTHWLKNSKDHERIRFLRGHKHSPKTAHKMLLGTSKWRHERKINDVVEKVEKGEHEAIEKLKSYYPSGALGDTEDGNQVVLYRMAMVDFPALLKEFTTEELAILNIASLEMAWRKYPQGNMFLIIDLGFSEDEKKTNAPVDSIWKVQPYISALMKSVKVSSAEVDPNFPESFQKIFFVRVPSAFWASWKIAQYFVAERTRSKIEVLSSEKSIYNKIKQHLPDELIPTYLGGKHAMENIPPGGKYDLFLEQQN</sequence>
<dbReference type="PROSITE" id="PS50191">
    <property type="entry name" value="CRAL_TRIO"/>
    <property type="match status" value="1"/>
</dbReference>
<name>A0A6S8AB05_9STRA</name>
<gene>
    <name evidence="2" type="ORF">ASTO00021_LOCUS2975</name>
    <name evidence="3" type="ORF">ASTO00021_LOCUS2976</name>
    <name evidence="4" type="ORF">ASTO00021_LOCUS2977</name>
</gene>
<reference evidence="4" key="1">
    <citation type="submission" date="2021-01" db="EMBL/GenBank/DDBJ databases">
        <authorList>
            <person name="Corre E."/>
            <person name="Pelletier E."/>
            <person name="Niang G."/>
            <person name="Scheremetjew M."/>
            <person name="Finn R."/>
            <person name="Kale V."/>
            <person name="Holt S."/>
            <person name="Cochrane G."/>
            <person name="Meng A."/>
            <person name="Brown T."/>
            <person name="Cohen L."/>
        </authorList>
    </citation>
    <scope>NUCLEOTIDE SEQUENCE</scope>
    <source>
        <strain evidence="4">GSBS06</strain>
    </source>
</reference>
<evidence type="ECO:0000313" key="2">
    <source>
        <dbReference type="EMBL" id="CAE0432657.1"/>
    </source>
</evidence>
<dbReference type="Gene3D" id="3.40.525.10">
    <property type="entry name" value="CRAL-TRIO lipid binding domain"/>
    <property type="match status" value="1"/>
</dbReference>
<dbReference type="EMBL" id="HBIN01004242">
    <property type="protein sequence ID" value="CAE0432658.1"/>
    <property type="molecule type" value="Transcribed_RNA"/>
</dbReference>
<dbReference type="InterPro" id="IPR036865">
    <property type="entry name" value="CRAL-TRIO_dom_sf"/>
</dbReference>
<organism evidence="4">
    <name type="scientific">Aplanochytrium stocchinoi</name>
    <dbReference type="NCBI Taxonomy" id="215587"/>
    <lineage>
        <taxon>Eukaryota</taxon>
        <taxon>Sar</taxon>
        <taxon>Stramenopiles</taxon>
        <taxon>Bigyra</taxon>
        <taxon>Labyrinthulomycetes</taxon>
        <taxon>Thraustochytrida</taxon>
        <taxon>Thraustochytriidae</taxon>
        <taxon>Aplanochytrium</taxon>
    </lineage>
</organism>
<evidence type="ECO:0000259" key="1">
    <source>
        <dbReference type="PROSITE" id="PS50191"/>
    </source>
</evidence>
<dbReference type="InterPro" id="IPR001251">
    <property type="entry name" value="CRAL-TRIO_dom"/>
</dbReference>
<feature type="domain" description="CRAL-TRIO" evidence="1">
    <location>
        <begin position="93"/>
        <end position="273"/>
    </location>
</feature>
<dbReference type="EMBL" id="HBIN01004243">
    <property type="protein sequence ID" value="CAE0432659.1"/>
    <property type="molecule type" value="Transcribed_RNA"/>
</dbReference>
<dbReference type="AlphaFoldDB" id="A0A6S8AB05"/>
<dbReference type="CDD" id="cd00170">
    <property type="entry name" value="SEC14"/>
    <property type="match status" value="1"/>
</dbReference>